<dbReference type="EMBL" id="CP018632">
    <property type="protein sequence ID" value="ASJ75358.1"/>
    <property type="molecule type" value="Genomic_DNA"/>
</dbReference>
<keyword evidence="2" id="KW-1185">Reference proteome</keyword>
<accession>A0A2Z2NZZ6</accession>
<protein>
    <submittedName>
        <fullName evidence="1">Uncharacterized protein</fullName>
    </submittedName>
</protein>
<dbReference type="Proteomes" id="UP000250079">
    <property type="component" value="Chromosome"/>
</dbReference>
<name>A0A2Z2NZZ6_9GAMM</name>
<evidence type="ECO:0000313" key="1">
    <source>
        <dbReference type="EMBL" id="ASJ75358.1"/>
    </source>
</evidence>
<sequence>MVESLQAVALAGFFNSAVGKFSCKNIAWLIIGLLMPGQIHQVAHSLSRCHKRSALPTVHIGERMELIASMIFQGEVIEQSKRSEN</sequence>
<gene>
    <name evidence="1" type="ORF">IMCC3135_26515</name>
</gene>
<proteinExistence type="predicted"/>
<dbReference type="KEGG" id="gai:IMCC3135_26515"/>
<organism evidence="1 2">
    <name type="scientific">Granulosicoccus antarcticus IMCC3135</name>
    <dbReference type="NCBI Taxonomy" id="1192854"/>
    <lineage>
        <taxon>Bacteria</taxon>
        <taxon>Pseudomonadati</taxon>
        <taxon>Pseudomonadota</taxon>
        <taxon>Gammaproteobacteria</taxon>
        <taxon>Chromatiales</taxon>
        <taxon>Granulosicoccaceae</taxon>
        <taxon>Granulosicoccus</taxon>
    </lineage>
</organism>
<dbReference type="AlphaFoldDB" id="A0A2Z2NZZ6"/>
<reference evidence="1 2" key="1">
    <citation type="submission" date="2016-12" db="EMBL/GenBank/DDBJ databases">
        <authorList>
            <person name="Song W.-J."/>
            <person name="Kurnit D.M."/>
        </authorList>
    </citation>
    <scope>NUCLEOTIDE SEQUENCE [LARGE SCALE GENOMIC DNA]</scope>
    <source>
        <strain evidence="1 2">IMCC3135</strain>
    </source>
</reference>
<evidence type="ECO:0000313" key="2">
    <source>
        <dbReference type="Proteomes" id="UP000250079"/>
    </source>
</evidence>